<keyword evidence="2" id="KW-0472">Membrane</keyword>
<sequence>MKYLMRLVVFLLVFLTIIPAMSKAEEKIDLVLKFSPKESTLIASTVAVAGNPLEETKQLVPKPYGGKKTLEYWINGNPGQPIQADQNTTEFRLPPPKMEDIPEKSNPPMIVKLKLTAENAPPIEKEVEVMDEPKTKLTVNTEIVGQDLKLKYKPEDHFARLIESSSTLFVLTDPKTAQGAGKQTVEASGDHSEFKQATLKLPDSLDSLKLTGYFTGSRDCIQIRGDLCDYQKDKVVLIWATAVLDVKKPAPAPIPKPTPTPTPSPTPKQVSIDVKPNIKSDGGLTVDASIKDHKVAKGKWKVTLNGKTDEFDEDINISHPYEKEKLKVGKQPLIVEFTGEADGAAVVGKQEMEVNIPSPSPEQAQIEIQPNFTDEAKLIIDANLKDYKEAKGKWKVTLDGKTDEFDEDRNISHPYEKGKLKVGKLPLIVEFSGEADGKAVTAKQEMEIEVKPSNVTIELQHQWVQQKLKLTASLKDVKSADGEWIATIGEKTETKKNKEASFSQEIDTQQLKQPQEIAIHYQGKTLNDTVEGKYEGRLFLLEVSHLINKNGDLEVNAKLPSELISKLNEPTGNMGWKLTLNQLVKQVKDDQGTLHVTIPKSEFSLQEKMTLTIQYNNKLDGKEMIGVGQQIIPPSNNPKEDAIKTTNPNRNENPKPGAPIIGGPLPKTATSYPVGMVYGLLLLIVSMYIFRFHKQASGKDDNP</sequence>
<accession>A0A1M4ZNV4</accession>
<gene>
    <name evidence="3" type="ORF">SAMN05444392_11018</name>
</gene>
<evidence type="ECO:0000313" key="4">
    <source>
        <dbReference type="Proteomes" id="UP000184476"/>
    </source>
</evidence>
<keyword evidence="4" id="KW-1185">Reference proteome</keyword>
<feature type="region of interest" description="Disordered" evidence="1">
    <location>
        <begin position="630"/>
        <end position="662"/>
    </location>
</feature>
<keyword evidence="2" id="KW-1133">Transmembrane helix</keyword>
<dbReference type="Proteomes" id="UP000184476">
    <property type="component" value="Unassembled WGS sequence"/>
</dbReference>
<name>A0A1M4ZNV4_9BACL</name>
<evidence type="ECO:0000256" key="1">
    <source>
        <dbReference type="SAM" id="MobiDB-lite"/>
    </source>
</evidence>
<keyword evidence="2" id="KW-0812">Transmembrane</keyword>
<organism evidence="3 4">
    <name type="scientific">Seinonella peptonophila</name>
    <dbReference type="NCBI Taxonomy" id="112248"/>
    <lineage>
        <taxon>Bacteria</taxon>
        <taxon>Bacillati</taxon>
        <taxon>Bacillota</taxon>
        <taxon>Bacilli</taxon>
        <taxon>Bacillales</taxon>
        <taxon>Thermoactinomycetaceae</taxon>
        <taxon>Seinonella</taxon>
    </lineage>
</organism>
<dbReference type="AlphaFoldDB" id="A0A1M4ZNV4"/>
<dbReference type="RefSeq" id="WP_073155878.1">
    <property type="nucleotide sequence ID" value="NZ_FQVL01000010.1"/>
</dbReference>
<feature type="compositionally biased region" description="Pro residues" evidence="1">
    <location>
        <begin position="250"/>
        <end position="266"/>
    </location>
</feature>
<protein>
    <recommendedName>
        <fullName evidence="5">LPXTG-motif cell wall anchor domain-containing protein</fullName>
    </recommendedName>
</protein>
<reference evidence="3 4" key="1">
    <citation type="submission" date="2016-11" db="EMBL/GenBank/DDBJ databases">
        <authorList>
            <person name="Jaros S."/>
            <person name="Januszkiewicz K."/>
            <person name="Wedrychowicz H."/>
        </authorList>
    </citation>
    <scope>NUCLEOTIDE SEQUENCE [LARGE SCALE GENOMIC DNA]</scope>
    <source>
        <strain evidence="3 4">DSM 44666</strain>
    </source>
</reference>
<feature type="transmembrane region" description="Helical" evidence="2">
    <location>
        <begin position="672"/>
        <end position="690"/>
    </location>
</feature>
<evidence type="ECO:0000313" key="3">
    <source>
        <dbReference type="EMBL" id="SHF19482.1"/>
    </source>
</evidence>
<dbReference type="OrthoDB" id="2991420at2"/>
<evidence type="ECO:0008006" key="5">
    <source>
        <dbReference type="Google" id="ProtNLM"/>
    </source>
</evidence>
<evidence type="ECO:0000256" key="2">
    <source>
        <dbReference type="SAM" id="Phobius"/>
    </source>
</evidence>
<proteinExistence type="predicted"/>
<dbReference type="EMBL" id="FQVL01000010">
    <property type="protein sequence ID" value="SHF19482.1"/>
    <property type="molecule type" value="Genomic_DNA"/>
</dbReference>
<feature type="region of interest" description="Disordered" evidence="1">
    <location>
        <begin position="249"/>
        <end position="270"/>
    </location>
</feature>